<evidence type="ECO:0000256" key="8">
    <source>
        <dbReference type="ARBA" id="ARBA00022777"/>
    </source>
</evidence>
<keyword evidence="11" id="KW-0675">Receptor</keyword>
<protein>
    <recommendedName>
        <fullName evidence="2">histidine kinase</fullName>
        <ecNumber evidence="2">2.7.13.3</ecNumber>
    </recommendedName>
</protein>
<evidence type="ECO:0000256" key="7">
    <source>
        <dbReference type="ARBA" id="ARBA00022741"/>
    </source>
</evidence>
<evidence type="ECO:0000256" key="6">
    <source>
        <dbReference type="ARBA" id="ARBA00022679"/>
    </source>
</evidence>
<keyword evidence="4 12" id="KW-0597">Phosphoprotein</keyword>
<dbReference type="SUPFAM" id="SSF55785">
    <property type="entry name" value="PYP-like sensor domain (PAS domain)"/>
    <property type="match status" value="1"/>
</dbReference>
<dbReference type="EC" id="2.7.13.3" evidence="2"/>
<dbReference type="InterPro" id="IPR013515">
    <property type="entry name" value="Phytochrome_cen-reg"/>
</dbReference>
<dbReference type="PANTHER" id="PTHR41523">
    <property type="entry name" value="TWO-COMPONENT SYSTEM SENSOR PROTEIN"/>
    <property type="match status" value="1"/>
</dbReference>
<dbReference type="InterPro" id="IPR011102">
    <property type="entry name" value="Sig_transdc_His_kinase_HWE"/>
</dbReference>
<dbReference type="SMART" id="SM00065">
    <property type="entry name" value="GAF"/>
    <property type="match status" value="1"/>
</dbReference>
<reference evidence="15 16" key="1">
    <citation type="submission" date="2020-01" db="EMBL/GenBank/DDBJ databases">
        <title>Jiella pacifica sp. nov.</title>
        <authorList>
            <person name="Xue Z."/>
            <person name="Zhu S."/>
            <person name="Chen J."/>
            <person name="Yang J."/>
        </authorList>
    </citation>
    <scope>NUCLEOTIDE SEQUENCE [LARGE SCALE GENOMIC DNA]</scope>
    <source>
        <strain evidence="15 16">40Bstr34</strain>
    </source>
</reference>
<accession>A0A6N9T7W0</accession>
<comment type="caution">
    <text evidence="15">The sequence shown here is derived from an EMBL/GenBank/DDBJ whole genome shotgun (WGS) entry which is preliminary data.</text>
</comment>
<evidence type="ECO:0000256" key="4">
    <source>
        <dbReference type="ARBA" id="ARBA00022553"/>
    </source>
</evidence>
<dbReference type="Gene3D" id="3.30.450.20">
    <property type="entry name" value="PAS domain"/>
    <property type="match status" value="1"/>
</dbReference>
<dbReference type="PROSITE" id="PS50046">
    <property type="entry name" value="PHYTOCHROME_2"/>
    <property type="match status" value="1"/>
</dbReference>
<evidence type="ECO:0000313" key="15">
    <source>
        <dbReference type="EMBL" id="NDW06156.1"/>
    </source>
</evidence>
<dbReference type="Pfam" id="PF08446">
    <property type="entry name" value="PAS_2"/>
    <property type="match status" value="1"/>
</dbReference>
<proteinExistence type="predicted"/>
<gene>
    <name evidence="15" type="ORF">GTK09_17180</name>
</gene>
<dbReference type="InterPro" id="IPR029016">
    <property type="entry name" value="GAF-like_dom_sf"/>
</dbReference>
<dbReference type="PRINTS" id="PR01033">
    <property type="entry name" value="PHYTOCHROME"/>
</dbReference>
<dbReference type="SMART" id="SM00911">
    <property type="entry name" value="HWE_HK"/>
    <property type="match status" value="1"/>
</dbReference>
<dbReference type="Pfam" id="PF00360">
    <property type="entry name" value="PHY"/>
    <property type="match status" value="1"/>
</dbReference>
<dbReference type="Gene3D" id="3.30.565.10">
    <property type="entry name" value="Histidine kinase-like ATPase, C-terminal domain"/>
    <property type="match status" value="1"/>
</dbReference>
<dbReference type="InterPro" id="IPR001789">
    <property type="entry name" value="Sig_transdc_resp-reg_receiver"/>
</dbReference>
<evidence type="ECO:0000259" key="13">
    <source>
        <dbReference type="PROSITE" id="PS50046"/>
    </source>
</evidence>
<dbReference type="InterPro" id="IPR003018">
    <property type="entry name" value="GAF"/>
</dbReference>
<dbReference type="InterPro" id="IPR036890">
    <property type="entry name" value="HATPase_C_sf"/>
</dbReference>
<evidence type="ECO:0000313" key="16">
    <source>
        <dbReference type="Proteomes" id="UP000469011"/>
    </source>
</evidence>
<evidence type="ECO:0000256" key="12">
    <source>
        <dbReference type="PROSITE-ProRule" id="PRU00169"/>
    </source>
</evidence>
<dbReference type="SUPFAM" id="SSF55781">
    <property type="entry name" value="GAF domain-like"/>
    <property type="match status" value="2"/>
</dbReference>
<keyword evidence="3" id="KW-0600">Photoreceptor protein</keyword>
<keyword evidence="10" id="KW-0157">Chromophore</keyword>
<sequence length="869" mass="96248">MTPTSTAVDELDLSNCDREPIHQLGRVQHFGYLVAISMDWIIQHVSANIAEIFGSDPDALLGVPLAEVLPQSAMHTIRGKLQLLSPNDGSERIFGADILGNGRRYDVAVHISTSSIIIEFEPMVEHALGNGNPGSLIKAMIARIQRSETTDALFNECVRQLRAVTGFDRVMLYRFSDSGSGAVVAEALNRDLESFFGLNYPATDIPRQARRLYIRNRVRIISNVKAEDVDVVPATNPSGEPLDLSLSVTRAVSPIHIEYLKNMGVSASFSISIVIDDKLWGLFALHHYSPRHLSMEMRSTMELFGQVISLVIEGRLAKEMRVIEEAARDVHDRVVGRLVATSPTMEELVGFADDFRELIPCDGFAVWTKDFVRTIGQCPFPDDMPGITRFLNRAAASRIYATDELSSVYPKAHEFTGRAAGLLAIPISRSPRDYLIFFRKEIVETVNWAGRPDEKPVEFGPNGPRLTPRKSFEAWQETVRDKSRPWSASELKAAEALRVSILEVLLRFNEEAERQQNLATQRQELLIAELNHRVRNILSLMRALVVQSRTSAKSVDDFSAIIGGRIQALARAHDQITDDKYQAQSLRSIIQTEIEAYVGHKVTRVHLNGPPVLVEAKTFSTLALVFHEMVTNSAKYGALSDSLGEIDIVWRVDENDSCEIRWRESGGPAVQPPSRRGFGTTIIERSIPHDLGGEVSIEYHLAGVRGRFLLPPQSFWLADETNSNSPLPGEEGTALTHDATQTLVDARLAGKSALIVEDNMIISLDAEQMLLDNGAARVLTAMSVKEAKRIVEGETLDVALLDVNLGGETSFALAPVLKQRGVPFVFVTGYGEKLDLPEEVDREVEAIKKPFAADQLIAALDRALTRNTR</sequence>
<evidence type="ECO:0000256" key="9">
    <source>
        <dbReference type="ARBA" id="ARBA00022840"/>
    </source>
</evidence>
<evidence type="ECO:0000256" key="3">
    <source>
        <dbReference type="ARBA" id="ARBA00022543"/>
    </source>
</evidence>
<dbReference type="InterPro" id="IPR013654">
    <property type="entry name" value="PAS_2"/>
</dbReference>
<dbReference type="Pfam" id="PF07536">
    <property type="entry name" value="HWE_HK"/>
    <property type="match status" value="1"/>
</dbReference>
<dbReference type="Pfam" id="PF01590">
    <property type="entry name" value="GAF"/>
    <property type="match status" value="1"/>
</dbReference>
<organism evidence="15 16">
    <name type="scientific">Jiella pacifica</name>
    <dbReference type="NCBI Taxonomy" id="2696469"/>
    <lineage>
        <taxon>Bacteria</taxon>
        <taxon>Pseudomonadati</taxon>
        <taxon>Pseudomonadota</taxon>
        <taxon>Alphaproteobacteria</taxon>
        <taxon>Hyphomicrobiales</taxon>
        <taxon>Aurantimonadaceae</taxon>
        <taxon>Jiella</taxon>
    </lineage>
</organism>
<comment type="catalytic activity">
    <reaction evidence="1">
        <text>ATP + protein L-histidine = ADP + protein N-phospho-L-histidine.</text>
        <dbReference type="EC" id="2.7.13.3"/>
    </reaction>
</comment>
<feature type="modified residue" description="4-aspartylphosphate" evidence="12">
    <location>
        <position position="802"/>
    </location>
</feature>
<keyword evidence="9" id="KW-0067">ATP-binding</keyword>
<dbReference type="InterPro" id="IPR001294">
    <property type="entry name" value="Phytochrome"/>
</dbReference>
<feature type="domain" description="Phytochrome chromophore attachment site" evidence="13">
    <location>
        <begin position="149"/>
        <end position="306"/>
    </location>
</feature>
<evidence type="ECO:0000256" key="10">
    <source>
        <dbReference type="ARBA" id="ARBA00022991"/>
    </source>
</evidence>
<dbReference type="InterPro" id="IPR043150">
    <property type="entry name" value="Phytochrome_PHY_sf"/>
</dbReference>
<evidence type="ECO:0000256" key="11">
    <source>
        <dbReference type="ARBA" id="ARBA00023170"/>
    </source>
</evidence>
<dbReference type="InterPro" id="IPR035965">
    <property type="entry name" value="PAS-like_dom_sf"/>
</dbReference>
<dbReference type="InterPro" id="IPR016132">
    <property type="entry name" value="Phyto_chromo_attachment"/>
</dbReference>
<dbReference type="SUPFAM" id="SSF52172">
    <property type="entry name" value="CheY-like"/>
    <property type="match status" value="1"/>
</dbReference>
<dbReference type="RefSeq" id="WP_163464682.1">
    <property type="nucleotide sequence ID" value="NZ_JAAAMG010000014.1"/>
</dbReference>
<dbReference type="GO" id="GO:0009584">
    <property type="term" value="P:detection of visible light"/>
    <property type="evidence" value="ECO:0007669"/>
    <property type="project" value="InterPro"/>
</dbReference>
<dbReference type="Pfam" id="PF00072">
    <property type="entry name" value="Response_reg"/>
    <property type="match status" value="1"/>
</dbReference>
<keyword evidence="7" id="KW-0547">Nucleotide-binding</keyword>
<keyword evidence="16" id="KW-1185">Reference proteome</keyword>
<evidence type="ECO:0000256" key="1">
    <source>
        <dbReference type="ARBA" id="ARBA00000085"/>
    </source>
</evidence>
<dbReference type="PIRSF" id="PIRSF036397">
    <property type="entry name" value="Bactrphtchrm_rec"/>
    <property type="match status" value="1"/>
</dbReference>
<dbReference type="EMBL" id="JAAAMG010000014">
    <property type="protein sequence ID" value="NDW06156.1"/>
    <property type="molecule type" value="Genomic_DNA"/>
</dbReference>
<dbReference type="Gene3D" id="3.40.50.2300">
    <property type="match status" value="1"/>
</dbReference>
<name>A0A6N9T7W0_9HYPH</name>
<keyword evidence="8" id="KW-0418">Kinase</keyword>
<dbReference type="GO" id="GO:0006355">
    <property type="term" value="P:regulation of DNA-templated transcription"/>
    <property type="evidence" value="ECO:0007669"/>
    <property type="project" value="InterPro"/>
</dbReference>
<dbReference type="GO" id="GO:0004673">
    <property type="term" value="F:protein histidine kinase activity"/>
    <property type="evidence" value="ECO:0007669"/>
    <property type="project" value="UniProtKB-EC"/>
</dbReference>
<dbReference type="PROSITE" id="PS50110">
    <property type="entry name" value="RESPONSE_REGULATORY"/>
    <property type="match status" value="1"/>
</dbReference>
<dbReference type="GO" id="GO:0005524">
    <property type="term" value="F:ATP binding"/>
    <property type="evidence" value="ECO:0007669"/>
    <property type="project" value="UniProtKB-KW"/>
</dbReference>
<dbReference type="GO" id="GO:0009881">
    <property type="term" value="F:photoreceptor activity"/>
    <property type="evidence" value="ECO:0007669"/>
    <property type="project" value="UniProtKB-KW"/>
</dbReference>
<dbReference type="InterPro" id="IPR011006">
    <property type="entry name" value="CheY-like_superfamily"/>
</dbReference>
<keyword evidence="5" id="KW-0716">Sensory transduction</keyword>
<evidence type="ECO:0000256" key="2">
    <source>
        <dbReference type="ARBA" id="ARBA00012438"/>
    </source>
</evidence>
<dbReference type="InterPro" id="IPR009219">
    <property type="entry name" value="Bactrphtchr_CheY"/>
</dbReference>
<evidence type="ECO:0000259" key="14">
    <source>
        <dbReference type="PROSITE" id="PS50110"/>
    </source>
</evidence>
<dbReference type="SMART" id="SM00448">
    <property type="entry name" value="REC"/>
    <property type="match status" value="1"/>
</dbReference>
<dbReference type="AlphaFoldDB" id="A0A6N9T7W0"/>
<evidence type="ECO:0000256" key="5">
    <source>
        <dbReference type="ARBA" id="ARBA00022606"/>
    </source>
</evidence>
<keyword evidence="6" id="KW-0808">Transferase</keyword>
<dbReference type="Proteomes" id="UP000469011">
    <property type="component" value="Unassembled WGS sequence"/>
</dbReference>
<dbReference type="PANTHER" id="PTHR41523:SF7">
    <property type="entry name" value="HISTIDINE KINASE"/>
    <property type="match status" value="1"/>
</dbReference>
<dbReference type="GO" id="GO:0000160">
    <property type="term" value="P:phosphorelay signal transduction system"/>
    <property type="evidence" value="ECO:0007669"/>
    <property type="project" value="InterPro"/>
</dbReference>
<feature type="domain" description="Response regulatory" evidence="14">
    <location>
        <begin position="752"/>
        <end position="864"/>
    </location>
</feature>
<dbReference type="Gene3D" id="3.30.450.40">
    <property type="match status" value="1"/>
</dbReference>
<dbReference type="Gene3D" id="3.30.450.270">
    <property type="match status" value="1"/>
</dbReference>